<dbReference type="GO" id="GO:0071555">
    <property type="term" value="P:cell wall organization"/>
    <property type="evidence" value="ECO:0007669"/>
    <property type="project" value="UniProtKB-KW"/>
</dbReference>
<dbReference type="GO" id="GO:0019277">
    <property type="term" value="P:UDP-N-acetylgalactosamine biosynthetic process"/>
    <property type="evidence" value="ECO:0007669"/>
    <property type="project" value="InterPro"/>
</dbReference>
<keyword evidence="8 12" id="KW-0131">Cell cycle</keyword>
<evidence type="ECO:0000256" key="6">
    <source>
        <dbReference type="ARBA" id="ARBA00022960"/>
    </source>
</evidence>
<dbReference type="GO" id="GO:0008760">
    <property type="term" value="F:UDP-N-acetylglucosamine 1-carboxyvinyltransferase activity"/>
    <property type="evidence" value="ECO:0007669"/>
    <property type="project" value="UniProtKB-UniRule"/>
</dbReference>
<comment type="subcellular location">
    <subcellularLocation>
        <location evidence="1 12">Cytoplasm</location>
    </subcellularLocation>
</comment>
<feature type="active site" description="Proton donor" evidence="12">
    <location>
        <position position="117"/>
    </location>
</feature>
<dbReference type="NCBIfam" id="TIGR01072">
    <property type="entry name" value="murA"/>
    <property type="match status" value="1"/>
</dbReference>
<keyword evidence="4 12" id="KW-0132">Cell division</keyword>
<dbReference type="EMBL" id="MHHZ01000021">
    <property type="protein sequence ID" value="OGY41235.1"/>
    <property type="molecule type" value="Genomic_DNA"/>
</dbReference>
<evidence type="ECO:0000259" key="13">
    <source>
        <dbReference type="Pfam" id="PF00275"/>
    </source>
</evidence>
<evidence type="ECO:0000256" key="7">
    <source>
        <dbReference type="ARBA" id="ARBA00022984"/>
    </source>
</evidence>
<dbReference type="NCBIfam" id="NF006873">
    <property type="entry name" value="PRK09369.1"/>
    <property type="match status" value="1"/>
</dbReference>
<dbReference type="Gene3D" id="3.65.10.10">
    <property type="entry name" value="Enolpyruvate transferase domain"/>
    <property type="match status" value="2"/>
</dbReference>
<evidence type="ECO:0000256" key="8">
    <source>
        <dbReference type="ARBA" id="ARBA00023306"/>
    </source>
</evidence>
<keyword evidence="5 12" id="KW-0808">Transferase</keyword>
<comment type="function">
    <text evidence="12">Cell wall formation. Adds enolpyruvyl to UDP-N-acetylglucosamine.</text>
</comment>
<dbReference type="PANTHER" id="PTHR43783">
    <property type="entry name" value="UDP-N-ACETYLGLUCOSAMINE 1-CARBOXYVINYLTRANSFERASE"/>
    <property type="match status" value="1"/>
</dbReference>
<dbReference type="Proteomes" id="UP000176498">
    <property type="component" value="Unassembled WGS sequence"/>
</dbReference>
<name>A0A1G1XM69_9BACT</name>
<gene>
    <name evidence="12" type="primary">murA</name>
    <name evidence="14" type="ORF">A2Y82_02245</name>
</gene>
<dbReference type="CDD" id="cd01555">
    <property type="entry name" value="UdpNAET"/>
    <property type="match status" value="1"/>
</dbReference>
<feature type="binding site" evidence="12">
    <location>
        <position position="326"/>
    </location>
    <ligand>
        <name>UDP-N-acetyl-alpha-D-glucosamine</name>
        <dbReference type="ChEBI" id="CHEBI:57705"/>
    </ligand>
</feature>
<dbReference type="EC" id="2.5.1.7" evidence="12"/>
<dbReference type="GO" id="GO:0009252">
    <property type="term" value="P:peptidoglycan biosynthetic process"/>
    <property type="evidence" value="ECO:0007669"/>
    <property type="project" value="UniProtKB-UniRule"/>
</dbReference>
<evidence type="ECO:0000256" key="9">
    <source>
        <dbReference type="ARBA" id="ARBA00023316"/>
    </source>
</evidence>
<dbReference type="InterPro" id="IPR005750">
    <property type="entry name" value="UDP_GlcNAc_COvinyl_MurA"/>
</dbReference>
<feature type="modified residue" description="2-(S-cysteinyl)pyruvic acid O-phosphothioketal" evidence="12">
    <location>
        <position position="117"/>
    </location>
</feature>
<evidence type="ECO:0000256" key="3">
    <source>
        <dbReference type="ARBA" id="ARBA00022490"/>
    </source>
</evidence>
<dbReference type="PANTHER" id="PTHR43783:SF1">
    <property type="entry name" value="UDP-N-ACETYLGLUCOSAMINE 1-CARBOXYVINYLTRANSFERASE"/>
    <property type="match status" value="1"/>
</dbReference>
<dbReference type="InterPro" id="IPR001986">
    <property type="entry name" value="Enolpyruvate_Tfrase_dom"/>
</dbReference>
<keyword evidence="6 12" id="KW-0133">Cell shape</keyword>
<dbReference type="SUPFAM" id="SSF55205">
    <property type="entry name" value="EPT/RTPC-like"/>
    <property type="match status" value="1"/>
</dbReference>
<comment type="caution">
    <text evidence="14">The sequence shown here is derived from an EMBL/GenBank/DDBJ whole genome shotgun (WGS) entry which is preliminary data.</text>
</comment>
<dbReference type="InterPro" id="IPR013792">
    <property type="entry name" value="RNA3'P_cycl/enolpyr_Trfase_a/b"/>
</dbReference>
<reference evidence="14 15" key="1">
    <citation type="journal article" date="2016" name="Nat. Commun.">
        <title>Thousands of microbial genomes shed light on interconnected biogeochemical processes in an aquifer system.</title>
        <authorList>
            <person name="Anantharaman K."/>
            <person name="Brown C.T."/>
            <person name="Hug L.A."/>
            <person name="Sharon I."/>
            <person name="Castelle C.J."/>
            <person name="Probst A.J."/>
            <person name="Thomas B.C."/>
            <person name="Singh A."/>
            <person name="Wilkins M.J."/>
            <person name="Karaoz U."/>
            <person name="Brodie E.L."/>
            <person name="Williams K.H."/>
            <person name="Hubbard S.S."/>
            <person name="Banfield J.F."/>
        </authorList>
    </citation>
    <scope>NUCLEOTIDE SEQUENCE [LARGE SCALE GENOMIC DNA]</scope>
</reference>
<accession>A0A1G1XM69</accession>
<evidence type="ECO:0000256" key="2">
    <source>
        <dbReference type="ARBA" id="ARBA00004752"/>
    </source>
</evidence>
<evidence type="ECO:0000256" key="5">
    <source>
        <dbReference type="ARBA" id="ARBA00022679"/>
    </source>
</evidence>
<comment type="pathway">
    <text evidence="2 12">Cell wall biogenesis; peptidoglycan biosynthesis.</text>
</comment>
<feature type="binding site" evidence="12">
    <location>
        <position position="93"/>
    </location>
    <ligand>
        <name>UDP-N-acetyl-alpha-D-glucosamine</name>
        <dbReference type="ChEBI" id="CHEBI:57705"/>
    </ligand>
</feature>
<evidence type="ECO:0000256" key="12">
    <source>
        <dbReference type="HAMAP-Rule" id="MF_00111"/>
    </source>
</evidence>
<dbReference type="HAMAP" id="MF_00111">
    <property type="entry name" value="MurA"/>
    <property type="match status" value="1"/>
</dbReference>
<evidence type="ECO:0000256" key="4">
    <source>
        <dbReference type="ARBA" id="ARBA00022618"/>
    </source>
</evidence>
<dbReference type="InterPro" id="IPR036968">
    <property type="entry name" value="Enolpyruvate_Tfrase_sf"/>
</dbReference>
<protein>
    <recommendedName>
        <fullName evidence="12">UDP-N-acetylglucosamine 1-carboxyvinyltransferase</fullName>
        <ecNumber evidence="12">2.5.1.7</ecNumber>
    </recommendedName>
    <alternativeName>
        <fullName evidence="12">Enoylpyruvate transferase</fullName>
    </alternativeName>
    <alternativeName>
        <fullName evidence="12">UDP-N-acetylglucosamine enolpyruvyl transferase</fullName>
        <shortName evidence="12">EPT</shortName>
    </alternativeName>
</protein>
<dbReference type="Pfam" id="PF00275">
    <property type="entry name" value="EPSP_synthase"/>
    <property type="match status" value="1"/>
</dbReference>
<dbReference type="InterPro" id="IPR050068">
    <property type="entry name" value="MurA_subfamily"/>
</dbReference>
<dbReference type="GO" id="GO:0008360">
    <property type="term" value="P:regulation of cell shape"/>
    <property type="evidence" value="ECO:0007669"/>
    <property type="project" value="UniProtKB-KW"/>
</dbReference>
<comment type="similarity">
    <text evidence="10 12">Belongs to the EPSP synthase family. MurA subfamily.</text>
</comment>
<feature type="binding site" evidence="12">
    <location>
        <begin position="161"/>
        <end position="164"/>
    </location>
    <ligand>
        <name>UDP-N-acetyl-alpha-D-glucosamine</name>
        <dbReference type="ChEBI" id="CHEBI:57705"/>
    </ligand>
</feature>
<dbReference type="UniPathway" id="UPA00219"/>
<organism evidence="14 15">
    <name type="scientific">Candidatus Buchananbacteria bacterium RBG_13_36_9</name>
    <dbReference type="NCBI Taxonomy" id="1797530"/>
    <lineage>
        <taxon>Bacteria</taxon>
        <taxon>Candidatus Buchananiibacteriota</taxon>
    </lineage>
</organism>
<keyword evidence="7 12" id="KW-0573">Peptidoglycan synthesis</keyword>
<dbReference type="GO" id="GO:0005737">
    <property type="term" value="C:cytoplasm"/>
    <property type="evidence" value="ECO:0007669"/>
    <property type="project" value="UniProtKB-SubCell"/>
</dbReference>
<comment type="catalytic activity">
    <reaction evidence="11 12">
        <text>phosphoenolpyruvate + UDP-N-acetyl-alpha-D-glucosamine = UDP-N-acetyl-3-O-(1-carboxyvinyl)-alpha-D-glucosamine + phosphate</text>
        <dbReference type="Rhea" id="RHEA:18681"/>
        <dbReference type="ChEBI" id="CHEBI:43474"/>
        <dbReference type="ChEBI" id="CHEBI:57705"/>
        <dbReference type="ChEBI" id="CHEBI:58702"/>
        <dbReference type="ChEBI" id="CHEBI:68483"/>
        <dbReference type="EC" id="2.5.1.7"/>
    </reaction>
</comment>
<feature type="binding site" evidence="12">
    <location>
        <begin position="22"/>
        <end position="23"/>
    </location>
    <ligand>
        <name>phosphoenolpyruvate</name>
        <dbReference type="ChEBI" id="CHEBI:58702"/>
    </ligand>
</feature>
<dbReference type="AlphaFoldDB" id="A0A1G1XM69"/>
<feature type="domain" description="Enolpyruvate transferase" evidence="13">
    <location>
        <begin position="7"/>
        <end position="406"/>
    </location>
</feature>
<keyword evidence="12" id="KW-0670">Pyruvate</keyword>
<evidence type="ECO:0000313" key="15">
    <source>
        <dbReference type="Proteomes" id="UP000176498"/>
    </source>
</evidence>
<keyword evidence="3 12" id="KW-0963">Cytoplasm</keyword>
<evidence type="ECO:0000313" key="14">
    <source>
        <dbReference type="EMBL" id="OGY41235.1"/>
    </source>
</evidence>
<feature type="binding site" evidence="12">
    <location>
        <begin position="122"/>
        <end position="126"/>
    </location>
    <ligand>
        <name>UDP-N-acetyl-alpha-D-glucosamine</name>
        <dbReference type="ChEBI" id="CHEBI:57705"/>
    </ligand>
</feature>
<evidence type="ECO:0000256" key="11">
    <source>
        <dbReference type="ARBA" id="ARBA00047527"/>
    </source>
</evidence>
<proteinExistence type="inferred from homology"/>
<dbReference type="GO" id="GO:0051301">
    <property type="term" value="P:cell division"/>
    <property type="evidence" value="ECO:0007669"/>
    <property type="project" value="UniProtKB-KW"/>
</dbReference>
<sequence length="418" mass="45663">MEKYIINGGKKLSGEIQVAGAKNLALKIFPAALLSAKPCLIKNVPEIEDIQRLIELMENLGVKITRQAKGQYLIAPENITKTQLRPDLVHWLRSSIMLAGPLLARFGEVTLTHPGGCVIGQRPIDLFWEGFKKMGAQMEEQGNNYTLKAKKLIGANIILPKVSVTVTENLMMAATLAQGTTYIKNAAMEPEIIALADYLNQQGAKIKGAGTPAIIIEGVSELNAGEFQIIPDRIEAGTFIILGLITKGEIKITGCNPEHLENLLYSLDKAGAKLEIGNDYIITKPSDLKGTNIITHEYPGFPTDLQAPFTVLMTQAQGLSLIHETIFDGRLFYTDMLNQMGANIIMCDPHRVVVMGPSQLYGKRVVSPDLRAGMALILAALTASGTSTIENVYQINRGYENIVSRLQNLQADIKQIND</sequence>
<evidence type="ECO:0000256" key="1">
    <source>
        <dbReference type="ARBA" id="ARBA00004496"/>
    </source>
</evidence>
<keyword evidence="9 12" id="KW-0961">Cell wall biogenesis/degradation</keyword>
<evidence type="ECO:0000256" key="10">
    <source>
        <dbReference type="ARBA" id="ARBA00038367"/>
    </source>
</evidence>
<feature type="binding site" evidence="12">
    <location>
        <position position="304"/>
    </location>
    <ligand>
        <name>UDP-N-acetyl-alpha-D-glucosamine</name>
        <dbReference type="ChEBI" id="CHEBI:57705"/>
    </ligand>
</feature>